<dbReference type="InterPro" id="IPR036388">
    <property type="entry name" value="WH-like_DNA-bd_sf"/>
</dbReference>
<evidence type="ECO:0000256" key="2">
    <source>
        <dbReference type="ARBA" id="ARBA00023163"/>
    </source>
</evidence>
<dbReference type="InterPro" id="IPR050313">
    <property type="entry name" value="Carb_Metab_HTH_regulators"/>
</dbReference>
<dbReference type="SUPFAM" id="SSF46785">
    <property type="entry name" value="Winged helix' DNA-binding domain"/>
    <property type="match status" value="1"/>
</dbReference>
<dbReference type="SMART" id="SM01134">
    <property type="entry name" value="DeoRC"/>
    <property type="match status" value="1"/>
</dbReference>
<organism evidence="5 6">
    <name type="scientific">Mesorhizobium hungaricum</name>
    <dbReference type="NCBI Taxonomy" id="1566387"/>
    <lineage>
        <taxon>Bacteria</taxon>
        <taxon>Pseudomonadati</taxon>
        <taxon>Pseudomonadota</taxon>
        <taxon>Alphaproteobacteria</taxon>
        <taxon>Hyphomicrobiales</taxon>
        <taxon>Phyllobacteriaceae</taxon>
        <taxon>Mesorhizobium</taxon>
    </lineage>
</organism>
<dbReference type="InterPro" id="IPR014036">
    <property type="entry name" value="DeoR-like_C"/>
</dbReference>
<dbReference type="PANTHER" id="PTHR30363">
    <property type="entry name" value="HTH-TYPE TRANSCRIPTIONAL REGULATOR SRLR-RELATED"/>
    <property type="match status" value="1"/>
</dbReference>
<evidence type="ECO:0000259" key="4">
    <source>
        <dbReference type="PROSITE" id="PS51000"/>
    </source>
</evidence>
<dbReference type="Pfam" id="PF08220">
    <property type="entry name" value="HTH_DeoR"/>
    <property type="match status" value="1"/>
</dbReference>
<comment type="caution">
    <text evidence="5">The sequence shown here is derived from an EMBL/GenBank/DDBJ whole genome shotgun (WGS) entry which is preliminary data.</text>
</comment>
<keyword evidence="6" id="KW-1185">Reference proteome</keyword>
<evidence type="ECO:0000256" key="1">
    <source>
        <dbReference type="ARBA" id="ARBA00023015"/>
    </source>
</evidence>
<dbReference type="Proteomes" id="UP000094412">
    <property type="component" value="Unassembled WGS sequence"/>
</dbReference>
<dbReference type="PANTHER" id="PTHR30363:SF44">
    <property type="entry name" value="AGA OPERON TRANSCRIPTIONAL REPRESSOR-RELATED"/>
    <property type="match status" value="1"/>
</dbReference>
<dbReference type="SUPFAM" id="SSF100950">
    <property type="entry name" value="NagB/RpiA/CoA transferase-like"/>
    <property type="match status" value="1"/>
</dbReference>
<evidence type="ECO:0000313" key="5">
    <source>
        <dbReference type="EMBL" id="OCX21463.1"/>
    </source>
</evidence>
<protein>
    <recommendedName>
        <fullName evidence="4">HTH deoR-type domain-containing protein</fullName>
    </recommendedName>
</protein>
<gene>
    <name evidence="5" type="ORF">QV13_07345</name>
</gene>
<dbReference type="EMBL" id="MDEO01000028">
    <property type="protein sequence ID" value="OCX21463.1"/>
    <property type="molecule type" value="Genomic_DNA"/>
</dbReference>
<dbReference type="AlphaFoldDB" id="A0A1C2E3H1"/>
<dbReference type="Gene3D" id="1.10.10.10">
    <property type="entry name" value="Winged helix-like DNA-binding domain superfamily/Winged helix DNA-binding domain"/>
    <property type="match status" value="1"/>
</dbReference>
<accession>A0A1C2E3H1</accession>
<keyword evidence="2" id="KW-0804">Transcription</keyword>
<dbReference type="InterPro" id="IPR001034">
    <property type="entry name" value="DeoR_HTH"/>
</dbReference>
<dbReference type="STRING" id="1566387.QV13_07345"/>
<dbReference type="PROSITE" id="PS51000">
    <property type="entry name" value="HTH_DEOR_2"/>
    <property type="match status" value="1"/>
</dbReference>
<dbReference type="Gene3D" id="3.40.50.1360">
    <property type="match status" value="1"/>
</dbReference>
<name>A0A1C2E3H1_9HYPH</name>
<evidence type="ECO:0000256" key="3">
    <source>
        <dbReference type="SAM" id="MobiDB-lite"/>
    </source>
</evidence>
<dbReference type="Pfam" id="PF00455">
    <property type="entry name" value="DeoRC"/>
    <property type="match status" value="1"/>
</dbReference>
<feature type="region of interest" description="Disordered" evidence="3">
    <location>
        <begin position="232"/>
        <end position="255"/>
    </location>
</feature>
<dbReference type="GO" id="GO:0003700">
    <property type="term" value="F:DNA-binding transcription factor activity"/>
    <property type="evidence" value="ECO:0007669"/>
    <property type="project" value="InterPro"/>
</dbReference>
<proteinExistence type="predicted"/>
<dbReference type="InterPro" id="IPR036390">
    <property type="entry name" value="WH_DNA-bd_sf"/>
</dbReference>
<evidence type="ECO:0000313" key="6">
    <source>
        <dbReference type="Proteomes" id="UP000094412"/>
    </source>
</evidence>
<keyword evidence="1" id="KW-0805">Transcription regulation</keyword>
<dbReference type="PRINTS" id="PR00037">
    <property type="entry name" value="HTHLACR"/>
</dbReference>
<feature type="domain" description="HTH deoR-type" evidence="4">
    <location>
        <begin position="1"/>
        <end position="37"/>
    </location>
</feature>
<sequence>MLDLANELEISSETVRRDLKRMADEGVVEIVRGGATLPDVLREAAFQHCLNLNADLKRKIAAAAAALVNNGDTIMIGGGSTTCYLALALRDHRNLRVITNSVDAARILGSRGENEVHAVGGRLDDYLGSTVGVVAVENIRRYSAEKTFFSVGAVEASIGLTSDTADEVACWQAMIEAGSKAIALIDSSKFGKRCLFKCASFEEIDTIVSDRSPEAPLAASFAAHEIQFISADKSGASDKSSPRGPRTNARVQERA</sequence>
<dbReference type="InterPro" id="IPR037171">
    <property type="entry name" value="NagB/RpiA_transferase-like"/>
</dbReference>
<reference evidence="5 6" key="1">
    <citation type="submission" date="2016-08" db="EMBL/GenBank/DDBJ databases">
        <title>Whole genome sequence of Mesorhizobium sp. strain UASWS1009 isolated from industrial sewage.</title>
        <authorList>
            <person name="Crovadore J."/>
            <person name="Calmin G."/>
            <person name="Chablais R."/>
            <person name="Cochard B."/>
            <person name="Lefort F."/>
        </authorList>
    </citation>
    <scope>NUCLEOTIDE SEQUENCE [LARGE SCALE GENOMIC DNA]</scope>
    <source>
        <strain evidence="5 6">UASWS1009</strain>
    </source>
</reference>